<dbReference type="InterPro" id="IPR015854">
    <property type="entry name" value="ABC_transpr_LolD-like"/>
</dbReference>
<comment type="similarity">
    <text evidence="5">Belongs to the ABC transporter superfamily. Macrolide exporter (TC 3.A.1.122) family.</text>
</comment>
<evidence type="ECO:0000313" key="8">
    <source>
        <dbReference type="EMBL" id="RDC61297.1"/>
    </source>
</evidence>
<reference evidence="8 9" key="1">
    <citation type="submission" date="2018-04" db="EMBL/GenBank/DDBJ databases">
        <title>Altererythrobacter sp. HME9302 genome sequencing and assembly.</title>
        <authorList>
            <person name="Kang H."/>
            <person name="Kim H."/>
            <person name="Joh K."/>
        </authorList>
    </citation>
    <scope>NUCLEOTIDE SEQUENCE [LARGE SCALE GENOMIC DNA]</scope>
    <source>
        <strain evidence="8 9">HME9302</strain>
    </source>
</reference>
<keyword evidence="2" id="KW-1003">Cell membrane</keyword>
<dbReference type="InterPro" id="IPR003593">
    <property type="entry name" value="AAA+_ATPase"/>
</dbReference>
<keyword evidence="2" id="KW-0997">Cell inner membrane</keyword>
<dbReference type="InterPro" id="IPR003439">
    <property type="entry name" value="ABC_transporter-like_ATP-bd"/>
</dbReference>
<dbReference type="GO" id="GO:0005524">
    <property type="term" value="F:ATP binding"/>
    <property type="evidence" value="ECO:0007669"/>
    <property type="project" value="UniProtKB-KW"/>
</dbReference>
<dbReference type="GO" id="GO:0016887">
    <property type="term" value="F:ATP hydrolysis activity"/>
    <property type="evidence" value="ECO:0007669"/>
    <property type="project" value="InterPro"/>
</dbReference>
<dbReference type="Gene3D" id="3.40.50.300">
    <property type="entry name" value="P-loop containing nucleotide triphosphate hydrolases"/>
    <property type="match status" value="1"/>
</dbReference>
<dbReference type="PANTHER" id="PTHR24220">
    <property type="entry name" value="IMPORT ATP-BINDING PROTEIN"/>
    <property type="match status" value="1"/>
</dbReference>
<dbReference type="InterPro" id="IPR017911">
    <property type="entry name" value="MacB-like_ATP-bd"/>
</dbReference>
<evidence type="ECO:0000256" key="4">
    <source>
        <dbReference type="ARBA" id="ARBA00022840"/>
    </source>
</evidence>
<organism evidence="8 9">
    <name type="scientific">Alteripontixanthobacter maritimus</name>
    <dbReference type="NCBI Taxonomy" id="2161824"/>
    <lineage>
        <taxon>Bacteria</taxon>
        <taxon>Pseudomonadati</taxon>
        <taxon>Pseudomonadota</taxon>
        <taxon>Alphaproteobacteria</taxon>
        <taxon>Sphingomonadales</taxon>
        <taxon>Erythrobacteraceae</taxon>
        <taxon>Alteripontixanthobacter</taxon>
    </lineage>
</organism>
<proteinExistence type="inferred from homology"/>
<dbReference type="GO" id="GO:0022857">
    <property type="term" value="F:transmembrane transporter activity"/>
    <property type="evidence" value="ECO:0007669"/>
    <property type="project" value="UniProtKB-ARBA"/>
</dbReference>
<dbReference type="InterPro" id="IPR027417">
    <property type="entry name" value="P-loop_NTPase"/>
</dbReference>
<dbReference type="AlphaFoldDB" id="A0A369QDH4"/>
<dbReference type="EMBL" id="QBKA01000002">
    <property type="protein sequence ID" value="RDC61297.1"/>
    <property type="molecule type" value="Genomic_DNA"/>
</dbReference>
<keyword evidence="1" id="KW-0813">Transport</keyword>
<evidence type="ECO:0000256" key="6">
    <source>
        <dbReference type="SAM" id="MobiDB-lite"/>
    </source>
</evidence>
<evidence type="ECO:0000256" key="5">
    <source>
        <dbReference type="ARBA" id="ARBA00038388"/>
    </source>
</evidence>
<dbReference type="GO" id="GO:0005886">
    <property type="term" value="C:plasma membrane"/>
    <property type="evidence" value="ECO:0007669"/>
    <property type="project" value="TreeGrafter"/>
</dbReference>
<dbReference type="Pfam" id="PF00005">
    <property type="entry name" value="ABC_tran"/>
    <property type="match status" value="1"/>
</dbReference>
<dbReference type="PROSITE" id="PS50893">
    <property type="entry name" value="ABC_TRANSPORTER_2"/>
    <property type="match status" value="1"/>
</dbReference>
<dbReference type="PROSITE" id="PS00211">
    <property type="entry name" value="ABC_TRANSPORTER_1"/>
    <property type="match status" value="1"/>
</dbReference>
<evidence type="ECO:0000259" key="7">
    <source>
        <dbReference type="PROSITE" id="PS50893"/>
    </source>
</evidence>
<dbReference type="InterPro" id="IPR017871">
    <property type="entry name" value="ABC_transporter-like_CS"/>
</dbReference>
<feature type="domain" description="ABC transporter" evidence="7">
    <location>
        <begin position="52"/>
        <end position="290"/>
    </location>
</feature>
<keyword evidence="3" id="KW-0547">Nucleotide-binding</keyword>
<protein>
    <submittedName>
        <fullName evidence="8">Lipoprotein-releasing system ATP-binding protein LolD</fullName>
    </submittedName>
</protein>
<keyword evidence="8" id="KW-0449">Lipoprotein</keyword>
<dbReference type="PANTHER" id="PTHR24220:SF86">
    <property type="entry name" value="ABC TRANSPORTER ABCH.1"/>
    <property type="match status" value="1"/>
</dbReference>
<dbReference type="FunFam" id="3.40.50.300:FF:000032">
    <property type="entry name" value="Export ABC transporter ATP-binding protein"/>
    <property type="match status" value="1"/>
</dbReference>
<feature type="compositionally biased region" description="Basic and acidic residues" evidence="6">
    <location>
        <begin position="16"/>
        <end position="31"/>
    </location>
</feature>
<evidence type="ECO:0000256" key="2">
    <source>
        <dbReference type="ARBA" id="ARBA00022519"/>
    </source>
</evidence>
<evidence type="ECO:0000256" key="1">
    <source>
        <dbReference type="ARBA" id="ARBA00022448"/>
    </source>
</evidence>
<gene>
    <name evidence="8" type="ORF">HME9302_02518</name>
</gene>
<keyword evidence="4 8" id="KW-0067">ATP-binding</keyword>
<dbReference type="CDD" id="cd03255">
    <property type="entry name" value="ABC_MJ0796_LolCDE_FtsE"/>
    <property type="match status" value="1"/>
</dbReference>
<name>A0A369QDH4_9SPHN</name>
<evidence type="ECO:0000256" key="3">
    <source>
        <dbReference type="ARBA" id="ARBA00022741"/>
    </source>
</evidence>
<sequence length="290" mass="31385">MSRKPFPFSQGVPGFKPDEIDDRREDARENAPEAGSEGASPGFAPCEDAPLIEMEGITKTFGEGEAAFQALRGVDLEIQRGDFVAVMGPSGSGKSTTMNILGCLDVPTTGIFKFRGVQVQALNPDQRSLLRRRYLGFVFQGFNLLSRTSALENVELPLLYRGETKAQRREAGLHALDQVGLVPWADHTPAELSGGQQQRVAIARALVTQPDVLLADEPTGNLDTERSIEIMELLTRLNSEGITVLMVTHEEEMAEFARTIVHFRDGIVERIESGTRVAGAPLAPAAGASA</sequence>
<keyword evidence="9" id="KW-1185">Reference proteome</keyword>
<keyword evidence="2" id="KW-0472">Membrane</keyword>
<comment type="caution">
    <text evidence="8">The sequence shown here is derived from an EMBL/GenBank/DDBJ whole genome shotgun (WGS) entry which is preliminary data.</text>
</comment>
<feature type="region of interest" description="Disordered" evidence="6">
    <location>
        <begin position="1"/>
        <end position="47"/>
    </location>
</feature>
<accession>A0A369QDH4</accession>
<dbReference type="GO" id="GO:0098796">
    <property type="term" value="C:membrane protein complex"/>
    <property type="evidence" value="ECO:0007669"/>
    <property type="project" value="UniProtKB-ARBA"/>
</dbReference>
<dbReference type="SUPFAM" id="SSF52540">
    <property type="entry name" value="P-loop containing nucleoside triphosphate hydrolases"/>
    <property type="match status" value="1"/>
</dbReference>
<dbReference type="Proteomes" id="UP000253727">
    <property type="component" value="Unassembled WGS sequence"/>
</dbReference>
<evidence type="ECO:0000313" key="9">
    <source>
        <dbReference type="Proteomes" id="UP000253727"/>
    </source>
</evidence>
<dbReference type="SMART" id="SM00382">
    <property type="entry name" value="AAA"/>
    <property type="match status" value="1"/>
</dbReference>